<dbReference type="HOGENOM" id="CLU_631408_0_0_9"/>
<keyword evidence="3" id="KW-0808">Transferase</keyword>
<dbReference type="STRING" id="1116391.PM3016_5755"/>
<gene>
    <name evidence="3" type="ORF">PM3016_5755</name>
</gene>
<dbReference type="KEGG" id="pmq:PM3016_5755"/>
<feature type="domain" description="Glycosyltransferase 2-like" evidence="2">
    <location>
        <begin position="202"/>
        <end position="299"/>
    </location>
</feature>
<proteinExistence type="predicted"/>
<evidence type="ECO:0000259" key="2">
    <source>
        <dbReference type="Pfam" id="PF00535"/>
    </source>
</evidence>
<protein>
    <submittedName>
        <fullName evidence="3">Glycosyltransferase</fullName>
    </submittedName>
</protein>
<dbReference type="PANTHER" id="PTHR43685:SF2">
    <property type="entry name" value="GLYCOSYLTRANSFERASE 2-LIKE DOMAIN-CONTAINING PROTEIN"/>
    <property type="match status" value="1"/>
</dbReference>
<dbReference type="GO" id="GO:0016740">
    <property type="term" value="F:transferase activity"/>
    <property type="evidence" value="ECO:0007669"/>
    <property type="project" value="UniProtKB-KW"/>
</dbReference>
<organism evidence="3 4">
    <name type="scientific">Paenibacillus mucilaginosus 3016</name>
    <dbReference type="NCBI Taxonomy" id="1116391"/>
    <lineage>
        <taxon>Bacteria</taxon>
        <taxon>Bacillati</taxon>
        <taxon>Bacillota</taxon>
        <taxon>Bacilli</taxon>
        <taxon>Bacillales</taxon>
        <taxon>Paenibacillaceae</taxon>
        <taxon>Paenibacillus</taxon>
    </lineage>
</organism>
<dbReference type="InterPro" id="IPR029044">
    <property type="entry name" value="Nucleotide-diphossugar_trans"/>
</dbReference>
<evidence type="ECO:0000256" key="1">
    <source>
        <dbReference type="SAM" id="MobiDB-lite"/>
    </source>
</evidence>
<sequence length="434" mass="48602">MLMIVLEQPETAASKLTLQSLPAAAPFDIRIVRPPFAERMNALMRDYSLPYFAVVEAGMRLNPLYWLQEACEWGLLPSETAGIVAIRDAYGGCRGRLAPYPFLWSTEAVRAAGGFETYARLPFDSLVLESAYRSLARIRPWAKAAAISPFTGMRRSSRRLGDIRDLLGPLLEGTVQGPEGRKKTEPGALAGGTEEGDAPLCSVVLCLYRDEDLVPWAVRSVLAQTRPDWELILVDDGSPVPPEQYMGDLLAAPRVRIFRHDRNYGKARALNTALAHVRGRWIVELDADDWLAPDCLAGLSQAEKGVSPHAALIYGDHYEWQQVPGREPLLKGIRRYGPGLDIEAYVRKGQPVAPRIYRTAALRELGGWSEGGLFGGRLYEDMEMLLALGRTYPFHYVPEPLYHRRIRKDSVTRQRETDYQRWLEARPGGGREES</sequence>
<accession>H6NM17</accession>
<feature type="region of interest" description="Disordered" evidence="1">
    <location>
        <begin position="171"/>
        <end position="194"/>
    </location>
</feature>
<dbReference type="SUPFAM" id="SSF53448">
    <property type="entry name" value="Nucleotide-diphospho-sugar transferases"/>
    <property type="match status" value="1"/>
</dbReference>
<evidence type="ECO:0000313" key="4">
    <source>
        <dbReference type="Proteomes" id="UP000007523"/>
    </source>
</evidence>
<dbReference type="Proteomes" id="UP000007523">
    <property type="component" value="Chromosome"/>
</dbReference>
<evidence type="ECO:0000313" key="3">
    <source>
        <dbReference type="EMBL" id="AFC32435.1"/>
    </source>
</evidence>
<name>H6NM17_9BACL</name>
<dbReference type="InterPro" id="IPR001173">
    <property type="entry name" value="Glyco_trans_2-like"/>
</dbReference>
<reference evidence="3 4" key="1">
    <citation type="journal article" date="2012" name="J. Bacteriol.">
        <title>Complete Genome Sequence of Paenibacillus mucilaginosus 3016, a Bacterium Functional as Microbial Fertilizer.</title>
        <authorList>
            <person name="Ma M."/>
            <person name="Wang Z."/>
            <person name="Li L."/>
            <person name="Jiang X."/>
            <person name="Guan D."/>
            <person name="Cao F."/>
            <person name="Chen H."/>
            <person name="Wang X."/>
            <person name="Shen D."/>
            <person name="Du B."/>
            <person name="Li J."/>
        </authorList>
    </citation>
    <scope>NUCLEOTIDE SEQUENCE [LARGE SCALE GENOMIC DNA]</scope>
    <source>
        <strain evidence="3 4">3016</strain>
    </source>
</reference>
<dbReference type="AlphaFoldDB" id="H6NM17"/>
<dbReference type="PANTHER" id="PTHR43685">
    <property type="entry name" value="GLYCOSYLTRANSFERASE"/>
    <property type="match status" value="1"/>
</dbReference>
<dbReference type="RefSeq" id="WP_014371769.1">
    <property type="nucleotide sequence ID" value="NC_016935.1"/>
</dbReference>
<dbReference type="EMBL" id="CP003235">
    <property type="protein sequence ID" value="AFC32435.1"/>
    <property type="molecule type" value="Genomic_DNA"/>
</dbReference>
<dbReference type="Gene3D" id="3.90.550.10">
    <property type="entry name" value="Spore Coat Polysaccharide Biosynthesis Protein SpsA, Chain A"/>
    <property type="match status" value="1"/>
</dbReference>
<keyword evidence="4" id="KW-1185">Reference proteome</keyword>
<dbReference type="InterPro" id="IPR050834">
    <property type="entry name" value="Glycosyltransf_2"/>
</dbReference>
<dbReference type="Pfam" id="PF00535">
    <property type="entry name" value="Glycos_transf_2"/>
    <property type="match status" value="1"/>
</dbReference>